<dbReference type="RefSeq" id="WP_208258819.1">
    <property type="nucleotide sequence ID" value="NZ_JAGEOJ010000011.1"/>
</dbReference>
<comment type="caution">
    <text evidence="6">The sequence shown here is derived from an EMBL/GenBank/DDBJ whole genome shotgun (WGS) entry which is preliminary data.</text>
</comment>
<evidence type="ECO:0000256" key="2">
    <source>
        <dbReference type="ARBA" id="ARBA00022679"/>
    </source>
</evidence>
<dbReference type="InterPro" id="IPR002123">
    <property type="entry name" value="Plipid/glycerol_acylTrfase"/>
</dbReference>
<dbReference type="InterPro" id="IPR006385">
    <property type="entry name" value="HAD_hydro_SerB1"/>
</dbReference>
<comment type="domain">
    <text evidence="4">The HXXXXD motif is essential for acyltransferase activity and may constitute the binding site for the phosphate moiety of the glycerol-3-phosphate.</text>
</comment>
<sequence length="503" mass="54210">MTTAGLDARIEAILNGPAGPRVGAFFDFDGTVVDGFSVTSFLMPMVRARIQRMDFDPAAVLRRALREGPQAMRLVASTGMHGEPDDAAVRSVYEVALGALAGRQEDEVVQLGEHVFATSLCGRLRSEAWALIEAHRMMEHTLVLVSSATRYQTGPMARELGIEHALCTELEISEGVLTGDLQGPLLRGEAKADAVTAFASAHEVDLTVSHAYADAFDDVPLLESIGKPCAVHPTPRLAQMALWRQWPVIGSTPQRSQGLRTLARSAAAYGGMVTGGSAGVGIGLLNTDRRQVGEQAMNMGADAFLSIAGIKLRVEGRENLWSSRPAVFMTNHQSALDLAIMIRLVQEHYSGMAKASLGKVPGLGHLLRCIDTTFVDRGAVDDADALCRSAVEQLNRGISIWITPEGTRSRTPMPGPFKKGAFHIARKAGVPVVPIVIRNAGQLMSKAAKTARSGEIDIAVLPPIEVCRWSDDELDARIGEVRGLFVDRLRNWDRSAMVPGELR</sequence>
<evidence type="ECO:0000256" key="4">
    <source>
        <dbReference type="RuleBase" id="RU361267"/>
    </source>
</evidence>
<proteinExistence type="inferred from homology"/>
<keyword evidence="4" id="KW-1208">Phospholipid metabolism</keyword>
<name>A0A939PIZ8_9ACTN</name>
<comment type="catalytic activity">
    <reaction evidence="4">
        <text>a 1-acyl-sn-glycero-3-phosphate + an acyl-CoA = a 1,2-diacyl-sn-glycero-3-phosphate + CoA</text>
        <dbReference type="Rhea" id="RHEA:19709"/>
        <dbReference type="ChEBI" id="CHEBI:57287"/>
        <dbReference type="ChEBI" id="CHEBI:57970"/>
        <dbReference type="ChEBI" id="CHEBI:58342"/>
        <dbReference type="ChEBI" id="CHEBI:58608"/>
        <dbReference type="EC" id="2.3.1.51"/>
    </reaction>
</comment>
<evidence type="ECO:0000256" key="3">
    <source>
        <dbReference type="ARBA" id="ARBA00023315"/>
    </source>
</evidence>
<accession>A0A939PIZ8</accession>
<comment type="similarity">
    <text evidence="1 4">Belongs to the 1-acyl-sn-glycerol-3-phosphate acyltransferase family.</text>
</comment>
<dbReference type="CDD" id="cd07989">
    <property type="entry name" value="LPLAT_AGPAT-like"/>
    <property type="match status" value="1"/>
</dbReference>
<dbReference type="InterPro" id="IPR036412">
    <property type="entry name" value="HAD-like_sf"/>
</dbReference>
<dbReference type="Pfam" id="PF12710">
    <property type="entry name" value="HAD"/>
    <property type="match status" value="1"/>
</dbReference>
<dbReference type="Proteomes" id="UP000669179">
    <property type="component" value="Unassembled WGS sequence"/>
</dbReference>
<dbReference type="GO" id="GO:0016020">
    <property type="term" value="C:membrane"/>
    <property type="evidence" value="ECO:0007669"/>
    <property type="project" value="InterPro"/>
</dbReference>
<keyword evidence="6" id="KW-0378">Hydrolase</keyword>
<keyword evidence="3 4" id="KW-0012">Acyltransferase</keyword>
<dbReference type="InterPro" id="IPR023214">
    <property type="entry name" value="HAD_sf"/>
</dbReference>
<evidence type="ECO:0000259" key="5">
    <source>
        <dbReference type="SMART" id="SM00563"/>
    </source>
</evidence>
<dbReference type="SUPFAM" id="SSF69593">
    <property type="entry name" value="Glycerol-3-phosphate (1)-acyltransferase"/>
    <property type="match status" value="1"/>
</dbReference>
<dbReference type="CDD" id="cd02612">
    <property type="entry name" value="HAD_PGPPase"/>
    <property type="match status" value="1"/>
</dbReference>
<dbReference type="AlphaFoldDB" id="A0A939PIZ8"/>
<dbReference type="Gene3D" id="1.20.1440.100">
    <property type="entry name" value="SG protein - dephosphorylation function"/>
    <property type="match status" value="1"/>
</dbReference>
<dbReference type="InterPro" id="IPR004552">
    <property type="entry name" value="AGP_acyltrans"/>
</dbReference>
<dbReference type="EC" id="2.3.1.51" evidence="4"/>
<gene>
    <name evidence="6" type="ORF">J4573_27890</name>
</gene>
<keyword evidence="4" id="KW-0594">Phospholipid biosynthesis</keyword>
<protein>
    <recommendedName>
        <fullName evidence="4">1-acyl-sn-glycerol-3-phosphate acyltransferase</fullName>
        <ecNumber evidence="4">2.3.1.51</ecNumber>
    </recommendedName>
</protein>
<keyword evidence="4" id="KW-0443">Lipid metabolism</keyword>
<dbReference type="PANTHER" id="PTHR10434:SF11">
    <property type="entry name" value="1-ACYL-SN-GLYCEROL-3-PHOSPHATE ACYLTRANSFERASE"/>
    <property type="match status" value="1"/>
</dbReference>
<dbReference type="SUPFAM" id="SSF56784">
    <property type="entry name" value="HAD-like"/>
    <property type="match status" value="1"/>
</dbReference>
<dbReference type="SMART" id="SM00563">
    <property type="entry name" value="PlsC"/>
    <property type="match status" value="1"/>
</dbReference>
<keyword evidence="2 4" id="KW-0808">Transferase</keyword>
<dbReference type="PANTHER" id="PTHR10434">
    <property type="entry name" value="1-ACYL-SN-GLYCEROL-3-PHOSPHATE ACYLTRANSFERASE"/>
    <property type="match status" value="1"/>
</dbReference>
<dbReference type="GO" id="GO:0003841">
    <property type="term" value="F:1-acylglycerol-3-phosphate O-acyltransferase activity"/>
    <property type="evidence" value="ECO:0007669"/>
    <property type="project" value="UniProtKB-UniRule"/>
</dbReference>
<evidence type="ECO:0000313" key="6">
    <source>
        <dbReference type="EMBL" id="MBO2450948.1"/>
    </source>
</evidence>
<dbReference type="EMBL" id="JAGEOJ010000011">
    <property type="protein sequence ID" value="MBO2450948.1"/>
    <property type="molecule type" value="Genomic_DNA"/>
</dbReference>
<dbReference type="Pfam" id="PF01553">
    <property type="entry name" value="Acyltransferase"/>
    <property type="match status" value="1"/>
</dbReference>
<keyword evidence="7" id="KW-1185">Reference proteome</keyword>
<dbReference type="GO" id="GO:0016787">
    <property type="term" value="F:hydrolase activity"/>
    <property type="evidence" value="ECO:0007669"/>
    <property type="project" value="UniProtKB-KW"/>
</dbReference>
<dbReference type="NCBIfam" id="TIGR01488">
    <property type="entry name" value="HAD-SF-IB"/>
    <property type="match status" value="1"/>
</dbReference>
<dbReference type="Gene3D" id="3.40.50.1000">
    <property type="entry name" value="HAD superfamily/HAD-like"/>
    <property type="match status" value="1"/>
</dbReference>
<reference evidence="6" key="1">
    <citation type="submission" date="2021-03" db="EMBL/GenBank/DDBJ databases">
        <authorList>
            <person name="Kanchanasin P."/>
            <person name="Saeng-In P."/>
            <person name="Phongsopitanun W."/>
            <person name="Yuki M."/>
            <person name="Kudo T."/>
            <person name="Ohkuma M."/>
            <person name="Tanasupawat S."/>
        </authorList>
    </citation>
    <scope>NUCLEOTIDE SEQUENCE</scope>
    <source>
        <strain evidence="6">GKU 128</strain>
    </source>
</reference>
<evidence type="ECO:0000313" key="7">
    <source>
        <dbReference type="Proteomes" id="UP000669179"/>
    </source>
</evidence>
<dbReference type="NCBIfam" id="TIGR01490">
    <property type="entry name" value="HAD-SF-IB-hyp1"/>
    <property type="match status" value="1"/>
</dbReference>
<evidence type="ECO:0000256" key="1">
    <source>
        <dbReference type="ARBA" id="ARBA00008655"/>
    </source>
</evidence>
<organism evidence="6 7">
    <name type="scientific">Actinomadura barringtoniae</name>
    <dbReference type="NCBI Taxonomy" id="1427535"/>
    <lineage>
        <taxon>Bacteria</taxon>
        <taxon>Bacillati</taxon>
        <taxon>Actinomycetota</taxon>
        <taxon>Actinomycetes</taxon>
        <taxon>Streptosporangiales</taxon>
        <taxon>Thermomonosporaceae</taxon>
        <taxon>Actinomadura</taxon>
    </lineage>
</organism>
<feature type="domain" description="Phospholipid/glycerol acyltransferase" evidence="5">
    <location>
        <begin position="326"/>
        <end position="440"/>
    </location>
</feature>
<dbReference type="GO" id="GO:0006654">
    <property type="term" value="P:phosphatidic acid biosynthetic process"/>
    <property type="evidence" value="ECO:0007669"/>
    <property type="project" value="TreeGrafter"/>
</dbReference>
<keyword evidence="4" id="KW-0444">Lipid biosynthesis</keyword>
<dbReference type="NCBIfam" id="TIGR00530">
    <property type="entry name" value="AGP_acyltrn"/>
    <property type="match status" value="1"/>
</dbReference>